<organism evidence="2 3">
    <name type="scientific">Microlunatus antarcticus</name>
    <dbReference type="NCBI Taxonomy" id="53388"/>
    <lineage>
        <taxon>Bacteria</taxon>
        <taxon>Bacillati</taxon>
        <taxon>Actinomycetota</taxon>
        <taxon>Actinomycetes</taxon>
        <taxon>Propionibacteriales</taxon>
        <taxon>Propionibacteriaceae</taxon>
        <taxon>Microlunatus</taxon>
    </lineage>
</organism>
<dbReference type="Proteomes" id="UP000565572">
    <property type="component" value="Unassembled WGS sequence"/>
</dbReference>
<sequence length="609" mass="58576">MTSPVRRALAIVAVLVVLGLVVAAATLIRPQQPDARQVGTAVAGQTDAICTVGTVGSGASASPSASAAPTATTLPSTTVPSTVPTPAPTDVPTVTPGAVPTTTPGAVPTLTPGAASTTPAQAPAAPGGTASPSVTASASPSTSAVPTLTPGAGTPSATPSTGVPVPEATPSTAPTLVPLPSATAKAVTGSVVAVASGPTDTGTDDPTGRLTLGLLGQDQSGATVDRQGRGATLAGAAAPVLLQAGGTIATTAVGAVLSRSDDGPEAGLEAAPCLVPSTSAWLPGIASGASDRTELVLSNPDDTEATVDLAFYGRNGRVAVPGSAGSDVPARSSRSVSLSGLIDAEGPLTVSVQATSGRVAAAARRIRTAGDAPAGADWVVPAAAPATQVVVPAVPGDQGSRELVVTNPGELRTTVTVSVLGLQGPFAPVGAETLELGPQSSGTLALADGLAGTGSGVALTSEQPVTAAVVSTSARDEAQADIAVQPATPALVRTGVSAVATTRDVDAELVLSNAATTDVSVHFSVRSFAGVELRGGDVLLAAGGSATRRLTSPAPSYVVVDVPEGSSVTGGVDLADTDGDVAGLASVPLVSPDTSGPPPVVEQDPAAGR</sequence>
<name>A0A7W5P5W8_9ACTN</name>
<dbReference type="Pfam" id="PF18986">
    <property type="entry name" value="DUF5719"/>
    <property type="match status" value="1"/>
</dbReference>
<reference evidence="2 3" key="1">
    <citation type="submission" date="2020-08" db="EMBL/GenBank/DDBJ databases">
        <title>Sequencing the genomes of 1000 actinobacteria strains.</title>
        <authorList>
            <person name="Klenk H.-P."/>
        </authorList>
    </citation>
    <scope>NUCLEOTIDE SEQUENCE [LARGE SCALE GENOMIC DNA]</scope>
    <source>
        <strain evidence="2 3">DSM 11053</strain>
    </source>
</reference>
<feature type="compositionally biased region" description="Low complexity" evidence="1">
    <location>
        <begin position="56"/>
        <end position="82"/>
    </location>
</feature>
<gene>
    <name evidence="2" type="ORF">FHX39_000782</name>
</gene>
<dbReference type="InterPro" id="IPR043777">
    <property type="entry name" value="DUF5719"/>
</dbReference>
<evidence type="ECO:0000256" key="1">
    <source>
        <dbReference type="SAM" id="MobiDB-lite"/>
    </source>
</evidence>
<proteinExistence type="predicted"/>
<evidence type="ECO:0000313" key="3">
    <source>
        <dbReference type="Proteomes" id="UP000565572"/>
    </source>
</evidence>
<dbReference type="AlphaFoldDB" id="A0A7W5P5W8"/>
<protein>
    <submittedName>
        <fullName evidence="2">Uncharacterized protein</fullName>
    </submittedName>
</protein>
<comment type="caution">
    <text evidence="2">The sequence shown here is derived from an EMBL/GenBank/DDBJ whole genome shotgun (WGS) entry which is preliminary data.</text>
</comment>
<dbReference type="RefSeq" id="WP_183336880.1">
    <property type="nucleotide sequence ID" value="NZ_JACHZG010000001.1"/>
</dbReference>
<evidence type="ECO:0000313" key="2">
    <source>
        <dbReference type="EMBL" id="MBB3325838.1"/>
    </source>
</evidence>
<keyword evidence="3" id="KW-1185">Reference proteome</keyword>
<dbReference type="EMBL" id="JACHZG010000001">
    <property type="protein sequence ID" value="MBB3325838.1"/>
    <property type="molecule type" value="Genomic_DNA"/>
</dbReference>
<feature type="region of interest" description="Disordered" evidence="1">
    <location>
        <begin position="56"/>
        <end position="177"/>
    </location>
</feature>
<feature type="region of interest" description="Disordered" evidence="1">
    <location>
        <begin position="583"/>
        <end position="609"/>
    </location>
</feature>
<accession>A0A7W5P5W8</accession>
<feature type="compositionally biased region" description="Low complexity" evidence="1">
    <location>
        <begin position="90"/>
        <end position="150"/>
    </location>
</feature>